<evidence type="ECO:0000313" key="1">
    <source>
        <dbReference type="EMBL" id="PLW85464.1"/>
    </source>
</evidence>
<dbReference type="InterPro" id="IPR008551">
    <property type="entry name" value="TANGO2"/>
</dbReference>
<evidence type="ECO:0008006" key="3">
    <source>
        <dbReference type="Google" id="ProtNLM"/>
    </source>
</evidence>
<dbReference type="AlphaFoldDB" id="A0AAP8MD57"/>
<sequence>MCLILFSYRQHPRYPLLLAANRDEFHARPTQAARFWPDHPDVLAGKDLQAGGTWMGISRAGRFAAITNYRDPDQTIPAPRSRGELTLDFLTGNESPATYLQRIGARASEYAGFNLLLGDAHGLWYYSNSAAGEGDGAIQLQPGTYGLSNAHLDTPWPKVVHGKHALRSLSGGSVDHNLLAEVVASGNLATESELAAVGLNGEMDRMLSAQFIVSPTYGTRATTTLWLDTEGHASWRETSFDASGAPIGQVVERLTLSS</sequence>
<reference evidence="1 2" key="1">
    <citation type="submission" date="2018-01" db="EMBL/GenBank/DDBJ databases">
        <title>The draft genome sequence of Halioglobus japonicus S1-36.</title>
        <authorList>
            <person name="Du Z.-J."/>
            <person name="Shi M.-J."/>
        </authorList>
    </citation>
    <scope>NUCLEOTIDE SEQUENCE [LARGE SCALE GENOMIC DNA]</scope>
    <source>
        <strain evidence="1 2">S1-36</strain>
    </source>
</reference>
<dbReference type="KEGG" id="hja:BST95_04060"/>
<dbReference type="Proteomes" id="UP000235162">
    <property type="component" value="Unassembled WGS sequence"/>
</dbReference>
<dbReference type="EMBL" id="PKUR01000003">
    <property type="protein sequence ID" value="PLW85464.1"/>
    <property type="molecule type" value="Genomic_DNA"/>
</dbReference>
<dbReference type="PANTHER" id="PTHR17985:SF8">
    <property type="entry name" value="TRANSPORT AND GOLGI ORGANIZATION PROTEIN 2 HOMOLOG"/>
    <property type="match status" value="1"/>
</dbReference>
<proteinExistence type="predicted"/>
<name>A0AAP8MD57_9GAMM</name>
<keyword evidence="2" id="KW-1185">Reference proteome</keyword>
<dbReference type="Pfam" id="PF05742">
    <property type="entry name" value="TANGO2"/>
    <property type="match status" value="1"/>
</dbReference>
<dbReference type="PANTHER" id="PTHR17985">
    <property type="entry name" value="SER/THR-RICH PROTEIN T10 IN DGCR REGION"/>
    <property type="match status" value="1"/>
</dbReference>
<evidence type="ECO:0000313" key="2">
    <source>
        <dbReference type="Proteomes" id="UP000235162"/>
    </source>
</evidence>
<comment type="caution">
    <text evidence="1">The sequence shown here is derived from an EMBL/GenBank/DDBJ whole genome shotgun (WGS) entry which is preliminary data.</text>
</comment>
<organism evidence="1 2">
    <name type="scientific">Halioglobus japonicus</name>
    <dbReference type="NCBI Taxonomy" id="930805"/>
    <lineage>
        <taxon>Bacteria</taxon>
        <taxon>Pseudomonadati</taxon>
        <taxon>Pseudomonadota</taxon>
        <taxon>Gammaproteobacteria</taxon>
        <taxon>Cellvibrionales</taxon>
        <taxon>Halieaceae</taxon>
        <taxon>Halioglobus</taxon>
    </lineage>
</organism>
<dbReference type="RefSeq" id="WP_084198258.1">
    <property type="nucleotide sequence ID" value="NZ_BMYL01000003.1"/>
</dbReference>
<gene>
    <name evidence="1" type="ORF">C0029_12625</name>
</gene>
<protein>
    <recommendedName>
        <fullName evidence="3">NRDE family protein</fullName>
    </recommendedName>
</protein>
<accession>A0AAP8MD57</accession>